<evidence type="ECO:0000256" key="5">
    <source>
        <dbReference type="ARBA" id="ARBA00022692"/>
    </source>
</evidence>
<reference evidence="17 18" key="1">
    <citation type="submission" date="2018-12" db="EMBL/GenBank/DDBJ databases">
        <authorList>
            <person name="Li F."/>
        </authorList>
    </citation>
    <scope>NUCLEOTIDE SEQUENCE [LARGE SCALE GENOMIC DNA]</scope>
    <source>
        <strain evidence="17 18">11W25H-1</strain>
    </source>
</reference>
<feature type="transmembrane region" description="Helical" evidence="11">
    <location>
        <begin position="642"/>
        <end position="661"/>
    </location>
</feature>
<keyword evidence="6 11" id="KW-1133">Transmembrane helix</keyword>
<evidence type="ECO:0000259" key="16">
    <source>
        <dbReference type="Pfam" id="PF20501"/>
    </source>
</evidence>
<accession>A0A3S4A2C5</accession>
<organism evidence="17 18">
    <name type="scientific">Labedella phragmitis</name>
    <dbReference type="NCBI Taxonomy" id="2498849"/>
    <lineage>
        <taxon>Bacteria</taxon>
        <taxon>Bacillati</taxon>
        <taxon>Actinomycetota</taxon>
        <taxon>Actinomycetes</taxon>
        <taxon>Micrococcales</taxon>
        <taxon>Microbacteriaceae</taxon>
        <taxon>Labedella</taxon>
    </lineage>
</organism>
<evidence type="ECO:0000256" key="8">
    <source>
        <dbReference type="ARBA" id="ARBA00023136"/>
    </source>
</evidence>
<feature type="transmembrane region" description="Helical" evidence="11">
    <location>
        <begin position="239"/>
        <end position="258"/>
    </location>
</feature>
<feature type="transmembrane region" description="Helical" evidence="11">
    <location>
        <begin position="404"/>
        <end position="429"/>
    </location>
</feature>
<evidence type="ECO:0000256" key="3">
    <source>
        <dbReference type="ARBA" id="ARBA00022449"/>
    </source>
</evidence>
<feature type="transmembrane region" description="Helical" evidence="11">
    <location>
        <begin position="6"/>
        <end position="22"/>
    </location>
</feature>
<dbReference type="AlphaFoldDB" id="A0A3S4A2C5"/>
<proteinExistence type="predicted"/>
<dbReference type="RefSeq" id="WP_128495357.1">
    <property type="nucleotide sequence ID" value="NZ_RZNB01000004.1"/>
</dbReference>
<feature type="transmembrane region" description="Helical" evidence="11">
    <location>
        <begin position="295"/>
        <end position="313"/>
    </location>
</feature>
<evidence type="ECO:0000259" key="15">
    <source>
        <dbReference type="Pfam" id="PF13244"/>
    </source>
</evidence>
<gene>
    <name evidence="17" type="ORF">ELQ90_11140</name>
</gene>
<dbReference type="NCBIfam" id="NF009284">
    <property type="entry name" value="PRK12644.1"/>
    <property type="match status" value="1"/>
</dbReference>
<keyword evidence="3" id="KW-0050">Antiport</keyword>
<feature type="region of interest" description="Disordered" evidence="10">
    <location>
        <begin position="1001"/>
        <end position="1022"/>
    </location>
</feature>
<sequence length="1022" mass="107317">MAIMTVLFAALSFAAPVLVRLLGRRAFLLLAVVPVVAFVHTLGYTGVIASSDGAATESWLWIPQLDLAIAFRMDALAWLLALVVTGVGALVLVYCASYFGDDEPALGRFAGLLLGFAGTMYGLVTSDDVMVMFMYWEITSVLSYLLIGHYTGRKESRGAALQALLVTTLGGLVMLVGVVMLSVIAGTTRISELVAEPPQGVLPSIAIVLVLVGAMSKSAIVPFHFWLPAAMAAPTPVSAYLHAAAMVKAGIYLVARFAPGYAESPAWTPIVVGFGVLTMLVGAWRSLRQYDLKLVLAYGTVSQLGFLFVIVGFGTRDAALAGAAMLLAHAVYKAGLFLTVGIIDHRTGTRDWRKLSGLGRAMPVLAVAAALSTASMAGIIPLIGFVGKEAVFTAFIEEGLRGDAWAWVALVGTAVGSVLTVAYSARFLWGAFARRTTTEPVSIHGDSGAIVAAPLVLGVAGIVFGIGVALVDPLLAAYADTFGHGEYHLALWHGLEPALFLSIAVIALGLLLFAARRSVARLQSTVPAVVDASRGYWTTVNAVDRLAARVTLFAQRGGLPQYLTTIVVVFVLAVGGMLLVTRTWPTDIRPFDYPLQVVIAACMIVASVMAARARQRMTAVLLAGVTGFGLVALFALHGAPDLALTQALVELATIVTFILVLRRLPHAIAQHNRPVRKVRRAVIGVLFGVTMSVVAAVALSAREAESIATELPRLSLEEGHGRNIVNVMLVDIRAWDTMNEIAVLVVVATGIASLLFVSGRSGTPQRLPGARRQRANRRAVPADVRASNGISPAGESPATIDSADASAAEDDHDDTGAHPQLVDAGAHEPTVAHTATPEERLASGARQSWLLAGRTIRDENRSLLLEVLVRLLFHPAIVVSIFLLFTGHNTPGGGFAGGLLAGLALVARYLAGGRYELAEAVPIDAGKLLGSGILLAVGSAVGSLFFGADALTSAYLEADVPVLGHLSIGTSTIFDLGVYLVVVGLTVDILRSLGGEIDRQQEDADLDPGASDDFSTTTAAER</sequence>
<feature type="transmembrane region" description="Helical" evidence="11">
    <location>
        <begin position="27"/>
        <end position="49"/>
    </location>
</feature>
<dbReference type="GO" id="GO:0006811">
    <property type="term" value="P:monoatomic ion transport"/>
    <property type="evidence" value="ECO:0007669"/>
    <property type="project" value="UniProtKB-KW"/>
</dbReference>
<feature type="region of interest" description="Disordered" evidence="10">
    <location>
        <begin position="761"/>
        <end position="821"/>
    </location>
</feature>
<feature type="transmembrane region" description="Helical" evidence="11">
    <location>
        <begin position="863"/>
        <end position="886"/>
    </location>
</feature>
<evidence type="ECO:0000256" key="1">
    <source>
        <dbReference type="ARBA" id="ARBA00004651"/>
    </source>
</evidence>
<evidence type="ECO:0000256" key="6">
    <source>
        <dbReference type="ARBA" id="ARBA00022989"/>
    </source>
</evidence>
<dbReference type="OrthoDB" id="9811798at2"/>
<keyword evidence="2" id="KW-0813">Transport</keyword>
<evidence type="ECO:0000256" key="2">
    <source>
        <dbReference type="ARBA" id="ARBA00022448"/>
    </source>
</evidence>
<feature type="transmembrane region" description="Helical" evidence="11">
    <location>
        <begin position="69"/>
        <end position="93"/>
    </location>
</feature>
<dbReference type="InterPro" id="IPR050616">
    <property type="entry name" value="CPA3_Na-H_Antiporter_A"/>
</dbReference>
<dbReference type="PANTHER" id="PTHR43373:SF1">
    <property type="entry name" value="NA(+)_H(+) ANTIPORTER SUBUNIT A"/>
    <property type="match status" value="1"/>
</dbReference>
<feature type="transmembrane region" description="Helical" evidence="11">
    <location>
        <begin position="681"/>
        <end position="701"/>
    </location>
</feature>
<dbReference type="Pfam" id="PF13244">
    <property type="entry name" value="MbhD"/>
    <property type="match status" value="1"/>
</dbReference>
<feature type="domain" description="Na+/H+ antiporter MnhB subunit-related protein" evidence="14">
    <location>
        <begin position="865"/>
        <end position="987"/>
    </location>
</feature>
<feature type="transmembrane region" description="Helical" evidence="11">
    <location>
        <begin position="364"/>
        <end position="384"/>
    </location>
</feature>
<dbReference type="Proteomes" id="UP000288547">
    <property type="component" value="Unassembled WGS sequence"/>
</dbReference>
<evidence type="ECO:0000313" key="17">
    <source>
        <dbReference type="EMBL" id="RWZ49897.1"/>
    </source>
</evidence>
<keyword evidence="5 9" id="KW-0812">Transmembrane</keyword>
<feature type="transmembrane region" description="Helical" evidence="11">
    <location>
        <begin position="129"/>
        <end position="147"/>
    </location>
</feature>
<dbReference type="Pfam" id="PF00662">
    <property type="entry name" value="Proton_antipo_N"/>
    <property type="match status" value="1"/>
</dbReference>
<dbReference type="InterPro" id="IPR001750">
    <property type="entry name" value="ND/Mrp_TM"/>
</dbReference>
<evidence type="ECO:0000256" key="9">
    <source>
        <dbReference type="RuleBase" id="RU000320"/>
    </source>
</evidence>
<comment type="subcellular location">
    <subcellularLocation>
        <location evidence="1">Cell membrane</location>
        <topology evidence="1">Multi-pass membrane protein</topology>
    </subcellularLocation>
    <subcellularLocation>
        <location evidence="9">Membrane</location>
        <topology evidence="9">Multi-pass membrane protein</topology>
    </subcellularLocation>
</comment>
<feature type="transmembrane region" description="Helical" evidence="11">
    <location>
        <begin position="450"/>
        <end position="471"/>
    </location>
</feature>
<feature type="domain" description="MrpA C-terminal/MbhD" evidence="15">
    <location>
        <begin position="602"/>
        <end position="665"/>
    </location>
</feature>
<feature type="transmembrane region" description="Helical" evidence="11">
    <location>
        <begin position="932"/>
        <end position="956"/>
    </location>
</feature>
<dbReference type="InterPro" id="IPR007182">
    <property type="entry name" value="MnhB"/>
</dbReference>
<feature type="transmembrane region" description="Helical" evidence="11">
    <location>
        <begin position="264"/>
        <end position="283"/>
    </location>
</feature>
<evidence type="ECO:0000259" key="13">
    <source>
        <dbReference type="Pfam" id="PF00662"/>
    </source>
</evidence>
<feature type="domain" description="NADH-Ubiquinone oxidoreductase (complex I) chain 5 N-terminal" evidence="13">
    <location>
        <begin position="59"/>
        <end position="109"/>
    </location>
</feature>
<dbReference type="Pfam" id="PF20501">
    <property type="entry name" value="MbhE"/>
    <property type="match status" value="1"/>
</dbReference>
<protein>
    <submittedName>
        <fullName evidence="17">Na+/H+ antiporter subunit A</fullName>
    </submittedName>
</protein>
<feature type="transmembrane region" description="Helical" evidence="11">
    <location>
        <begin position="741"/>
        <end position="757"/>
    </location>
</feature>
<evidence type="ECO:0000256" key="7">
    <source>
        <dbReference type="ARBA" id="ARBA00023065"/>
    </source>
</evidence>
<feature type="transmembrane region" description="Helical" evidence="11">
    <location>
        <begin position="105"/>
        <end position="123"/>
    </location>
</feature>
<evidence type="ECO:0000259" key="12">
    <source>
        <dbReference type="Pfam" id="PF00361"/>
    </source>
</evidence>
<evidence type="ECO:0000256" key="11">
    <source>
        <dbReference type="SAM" id="Phobius"/>
    </source>
</evidence>
<feature type="transmembrane region" description="Helical" evidence="11">
    <location>
        <begin position="491"/>
        <end position="514"/>
    </location>
</feature>
<dbReference type="PRINTS" id="PR01434">
    <property type="entry name" value="NADHDHGNASE5"/>
</dbReference>
<feature type="transmembrane region" description="Helical" evidence="11">
    <location>
        <begin position="618"/>
        <end position="636"/>
    </location>
</feature>
<dbReference type="EMBL" id="RZNB01000004">
    <property type="protein sequence ID" value="RWZ49897.1"/>
    <property type="molecule type" value="Genomic_DNA"/>
</dbReference>
<evidence type="ECO:0000313" key="18">
    <source>
        <dbReference type="Proteomes" id="UP000288547"/>
    </source>
</evidence>
<keyword evidence="4" id="KW-1003">Cell membrane</keyword>
<feature type="transmembrane region" description="Helical" evidence="11">
    <location>
        <begin position="892"/>
        <end position="911"/>
    </location>
</feature>
<feature type="transmembrane region" description="Helical" evidence="11">
    <location>
        <begin position="319"/>
        <end position="343"/>
    </location>
</feature>
<evidence type="ECO:0000256" key="10">
    <source>
        <dbReference type="SAM" id="MobiDB-lite"/>
    </source>
</evidence>
<feature type="transmembrane region" description="Helical" evidence="11">
    <location>
        <begin position="562"/>
        <end position="581"/>
    </location>
</feature>
<dbReference type="GO" id="GO:0005886">
    <property type="term" value="C:plasma membrane"/>
    <property type="evidence" value="ECO:0007669"/>
    <property type="project" value="UniProtKB-SubCell"/>
</dbReference>
<feature type="transmembrane region" description="Helical" evidence="11">
    <location>
        <begin position="593"/>
        <end position="611"/>
    </location>
</feature>
<comment type="caution">
    <text evidence="17">The sequence shown here is derived from an EMBL/GenBank/DDBJ whole genome shotgun (WGS) entry which is preliminary data.</text>
</comment>
<feature type="domain" description="NADH:quinone oxidoreductase/Mrp antiporter transmembrane" evidence="12">
    <location>
        <begin position="126"/>
        <end position="399"/>
    </location>
</feature>
<keyword evidence="7" id="KW-0406">Ion transport</keyword>
<dbReference type="InterPro" id="IPR046806">
    <property type="entry name" value="MrpA_C/MbhE"/>
</dbReference>
<dbReference type="InterPro" id="IPR001516">
    <property type="entry name" value="Proton_antipo_N"/>
</dbReference>
<dbReference type="InterPro" id="IPR025383">
    <property type="entry name" value="MrpA_C/MbhD"/>
</dbReference>
<evidence type="ECO:0000256" key="4">
    <source>
        <dbReference type="ARBA" id="ARBA00022475"/>
    </source>
</evidence>
<dbReference type="Pfam" id="PF04039">
    <property type="entry name" value="MnhB"/>
    <property type="match status" value="1"/>
</dbReference>
<dbReference type="PANTHER" id="PTHR43373">
    <property type="entry name" value="NA(+)/H(+) ANTIPORTER SUBUNIT"/>
    <property type="match status" value="1"/>
</dbReference>
<keyword evidence="8 11" id="KW-0472">Membrane</keyword>
<feature type="domain" description="MrpA C-terminal/MbhE" evidence="16">
    <location>
        <begin position="676"/>
        <end position="755"/>
    </location>
</feature>
<evidence type="ECO:0000259" key="14">
    <source>
        <dbReference type="Pfam" id="PF04039"/>
    </source>
</evidence>
<keyword evidence="18" id="KW-1185">Reference proteome</keyword>
<name>A0A3S4A2C5_9MICO</name>
<dbReference type="GO" id="GO:0015297">
    <property type="term" value="F:antiporter activity"/>
    <property type="evidence" value="ECO:0007669"/>
    <property type="project" value="UniProtKB-KW"/>
</dbReference>
<feature type="compositionally biased region" description="Polar residues" evidence="10">
    <location>
        <begin position="1013"/>
        <end position="1022"/>
    </location>
</feature>
<feature type="transmembrane region" description="Helical" evidence="11">
    <location>
        <begin position="205"/>
        <end position="227"/>
    </location>
</feature>
<feature type="transmembrane region" description="Helical" evidence="11">
    <location>
        <begin position="159"/>
        <end position="185"/>
    </location>
</feature>
<feature type="transmembrane region" description="Helical" evidence="11">
    <location>
        <begin position="968"/>
        <end position="990"/>
    </location>
</feature>
<dbReference type="Pfam" id="PF00361">
    <property type="entry name" value="Proton_antipo_M"/>
    <property type="match status" value="1"/>
</dbReference>